<dbReference type="AlphaFoldDB" id="A0A4Y2FPY5"/>
<dbReference type="Proteomes" id="UP000499080">
    <property type="component" value="Unassembled WGS sequence"/>
</dbReference>
<organism evidence="2 3">
    <name type="scientific">Araneus ventricosus</name>
    <name type="common">Orbweaver spider</name>
    <name type="synonym">Epeira ventricosa</name>
    <dbReference type="NCBI Taxonomy" id="182803"/>
    <lineage>
        <taxon>Eukaryota</taxon>
        <taxon>Metazoa</taxon>
        <taxon>Ecdysozoa</taxon>
        <taxon>Arthropoda</taxon>
        <taxon>Chelicerata</taxon>
        <taxon>Arachnida</taxon>
        <taxon>Araneae</taxon>
        <taxon>Araneomorphae</taxon>
        <taxon>Entelegynae</taxon>
        <taxon>Araneoidea</taxon>
        <taxon>Araneidae</taxon>
        <taxon>Araneus</taxon>
    </lineage>
</organism>
<name>A0A4Y2FPY5_ARAVE</name>
<accession>A0A4Y2FPY5</accession>
<sequence>MQTHFKKKEIVISLSYISRIKNLKLGSTKNDSKPIKNGRQSKLKKSDFQRLEKMASKPDPPTQASMAKALNVSQQVARLDSVNHGPSSQRRNGFSANGVTKPRFVQPGAKINSEYYIQKILKPFLKDDYCRLYPNGDAVLNQYSAPSQASRVIKKFLTDQQVQFLRPQQWMPNRPDSAPCDYFLWKHLENKLNKRRVSTLRCLQKAIREEVKKIPQEMILRALKSWPKRCKQSYYAEVRHTEKHLFYLCIRDLGW</sequence>
<keyword evidence="3" id="KW-1185">Reference proteome</keyword>
<dbReference type="EMBL" id="BGPR01001000">
    <property type="protein sequence ID" value="GBM42626.1"/>
    <property type="molecule type" value="Genomic_DNA"/>
</dbReference>
<evidence type="ECO:0000256" key="1">
    <source>
        <dbReference type="SAM" id="MobiDB-lite"/>
    </source>
</evidence>
<dbReference type="GO" id="GO:0003676">
    <property type="term" value="F:nucleic acid binding"/>
    <property type="evidence" value="ECO:0007669"/>
    <property type="project" value="InterPro"/>
</dbReference>
<dbReference type="InterPro" id="IPR036397">
    <property type="entry name" value="RNaseH_sf"/>
</dbReference>
<evidence type="ECO:0000313" key="3">
    <source>
        <dbReference type="Proteomes" id="UP000499080"/>
    </source>
</evidence>
<gene>
    <name evidence="2" type="ORF">AVEN_148953_1</name>
</gene>
<feature type="region of interest" description="Disordered" evidence="1">
    <location>
        <begin position="82"/>
        <end position="101"/>
    </location>
</feature>
<evidence type="ECO:0000313" key="2">
    <source>
        <dbReference type="EMBL" id="GBM42626.1"/>
    </source>
</evidence>
<feature type="compositionally biased region" description="Polar residues" evidence="1">
    <location>
        <begin position="84"/>
        <end position="98"/>
    </location>
</feature>
<comment type="caution">
    <text evidence="2">The sequence shown here is derived from an EMBL/GenBank/DDBJ whole genome shotgun (WGS) entry which is preliminary data.</text>
</comment>
<reference evidence="2 3" key="1">
    <citation type="journal article" date="2019" name="Sci. Rep.">
        <title>Orb-weaving spider Araneus ventricosus genome elucidates the spidroin gene catalogue.</title>
        <authorList>
            <person name="Kono N."/>
            <person name="Nakamura H."/>
            <person name="Ohtoshi R."/>
            <person name="Moran D.A.P."/>
            <person name="Shinohara A."/>
            <person name="Yoshida Y."/>
            <person name="Fujiwara M."/>
            <person name="Mori M."/>
            <person name="Tomita M."/>
            <person name="Arakawa K."/>
        </authorList>
    </citation>
    <scope>NUCLEOTIDE SEQUENCE [LARGE SCALE GENOMIC DNA]</scope>
</reference>
<proteinExistence type="predicted"/>
<dbReference type="Gene3D" id="3.30.420.10">
    <property type="entry name" value="Ribonuclease H-like superfamily/Ribonuclease H"/>
    <property type="match status" value="1"/>
</dbReference>
<protein>
    <submittedName>
        <fullName evidence="2">Uncharacterized protein</fullName>
    </submittedName>
</protein>
<feature type="region of interest" description="Disordered" evidence="1">
    <location>
        <begin position="26"/>
        <end position="47"/>
    </location>
</feature>